<reference evidence="1" key="2">
    <citation type="journal article" date="2015" name="Fish Shellfish Immunol.">
        <title>Early steps in the European eel (Anguilla anguilla)-Vibrio vulnificus interaction in the gills: Role of the RtxA13 toxin.</title>
        <authorList>
            <person name="Callol A."/>
            <person name="Pajuelo D."/>
            <person name="Ebbesson L."/>
            <person name="Teles M."/>
            <person name="MacKenzie S."/>
            <person name="Amaro C."/>
        </authorList>
    </citation>
    <scope>NUCLEOTIDE SEQUENCE</scope>
</reference>
<name>A0A0E9X0S4_ANGAN</name>
<accession>A0A0E9X0S4</accession>
<dbReference type="AlphaFoldDB" id="A0A0E9X0S4"/>
<protein>
    <submittedName>
        <fullName evidence="1">Uncharacterized protein</fullName>
    </submittedName>
</protein>
<proteinExistence type="predicted"/>
<reference evidence="1" key="1">
    <citation type="submission" date="2014-11" db="EMBL/GenBank/DDBJ databases">
        <authorList>
            <person name="Amaro Gonzalez C."/>
        </authorList>
    </citation>
    <scope>NUCLEOTIDE SEQUENCE</scope>
</reference>
<organism evidence="1">
    <name type="scientific">Anguilla anguilla</name>
    <name type="common">European freshwater eel</name>
    <name type="synonym">Muraena anguilla</name>
    <dbReference type="NCBI Taxonomy" id="7936"/>
    <lineage>
        <taxon>Eukaryota</taxon>
        <taxon>Metazoa</taxon>
        <taxon>Chordata</taxon>
        <taxon>Craniata</taxon>
        <taxon>Vertebrata</taxon>
        <taxon>Euteleostomi</taxon>
        <taxon>Actinopterygii</taxon>
        <taxon>Neopterygii</taxon>
        <taxon>Teleostei</taxon>
        <taxon>Anguilliformes</taxon>
        <taxon>Anguillidae</taxon>
        <taxon>Anguilla</taxon>
    </lineage>
</organism>
<evidence type="ECO:0000313" key="1">
    <source>
        <dbReference type="EMBL" id="JAH95273.1"/>
    </source>
</evidence>
<sequence length="57" mass="6803">MNGEANPGACTVNYYYLYQFSELYWIFLVFCRRVTVTELCASHTHPFTCDDRALWRE</sequence>
<dbReference type="EMBL" id="GBXM01013304">
    <property type="protein sequence ID" value="JAH95273.1"/>
    <property type="molecule type" value="Transcribed_RNA"/>
</dbReference>